<keyword evidence="2" id="KW-1185">Reference proteome</keyword>
<comment type="caution">
    <text evidence="1">The sequence shown here is derived from an EMBL/GenBank/DDBJ whole genome shotgun (WGS) entry which is preliminary data.</text>
</comment>
<accession>A0A9P5ZFG5</accession>
<feature type="non-terminal residue" evidence="1">
    <location>
        <position position="85"/>
    </location>
</feature>
<name>A0A9P5ZFG5_PLEER</name>
<sequence length="85" mass="9407">PEDPTADDIMQSVHLGPDIPEDVRPALEEVLCKRAKAFGLAGWLGRVDRKANIPLKPGVPPISLPMYGTSPAKREVMDTQLKKWF</sequence>
<dbReference type="EMBL" id="MU154950">
    <property type="protein sequence ID" value="KAF9486754.1"/>
    <property type="molecule type" value="Genomic_DNA"/>
</dbReference>
<feature type="non-terminal residue" evidence="1">
    <location>
        <position position="1"/>
    </location>
</feature>
<evidence type="ECO:0000313" key="1">
    <source>
        <dbReference type="EMBL" id="KAF9486754.1"/>
    </source>
</evidence>
<dbReference type="AlphaFoldDB" id="A0A9P5ZFG5"/>
<reference evidence="1" key="1">
    <citation type="submission" date="2020-11" db="EMBL/GenBank/DDBJ databases">
        <authorList>
            <consortium name="DOE Joint Genome Institute"/>
            <person name="Ahrendt S."/>
            <person name="Riley R."/>
            <person name="Andreopoulos W."/>
            <person name="Labutti K."/>
            <person name="Pangilinan J."/>
            <person name="Ruiz-Duenas F.J."/>
            <person name="Barrasa J.M."/>
            <person name="Sanchez-Garcia M."/>
            <person name="Camarero S."/>
            <person name="Miyauchi S."/>
            <person name="Serrano A."/>
            <person name="Linde D."/>
            <person name="Babiker R."/>
            <person name="Drula E."/>
            <person name="Ayuso-Fernandez I."/>
            <person name="Pacheco R."/>
            <person name="Padilla G."/>
            <person name="Ferreira P."/>
            <person name="Barriuso J."/>
            <person name="Kellner H."/>
            <person name="Castanera R."/>
            <person name="Alfaro M."/>
            <person name="Ramirez L."/>
            <person name="Pisabarro A.G."/>
            <person name="Kuo A."/>
            <person name="Tritt A."/>
            <person name="Lipzen A."/>
            <person name="He G."/>
            <person name="Yan M."/>
            <person name="Ng V."/>
            <person name="Cullen D."/>
            <person name="Martin F."/>
            <person name="Rosso M.-N."/>
            <person name="Henrissat B."/>
            <person name="Hibbett D."/>
            <person name="Martinez A.T."/>
            <person name="Grigoriev I.V."/>
        </authorList>
    </citation>
    <scope>NUCLEOTIDE SEQUENCE</scope>
    <source>
        <strain evidence="1">ATCC 90797</strain>
    </source>
</reference>
<evidence type="ECO:0000313" key="2">
    <source>
        <dbReference type="Proteomes" id="UP000807025"/>
    </source>
</evidence>
<dbReference type="Proteomes" id="UP000807025">
    <property type="component" value="Unassembled WGS sequence"/>
</dbReference>
<protein>
    <submittedName>
        <fullName evidence="1">Uncharacterized protein</fullName>
    </submittedName>
</protein>
<dbReference type="OrthoDB" id="6776860at2759"/>
<proteinExistence type="predicted"/>
<gene>
    <name evidence="1" type="ORF">BDN71DRAFT_1374243</name>
</gene>
<organism evidence="1 2">
    <name type="scientific">Pleurotus eryngii</name>
    <name type="common">Boletus of the steppes</name>
    <dbReference type="NCBI Taxonomy" id="5323"/>
    <lineage>
        <taxon>Eukaryota</taxon>
        <taxon>Fungi</taxon>
        <taxon>Dikarya</taxon>
        <taxon>Basidiomycota</taxon>
        <taxon>Agaricomycotina</taxon>
        <taxon>Agaricomycetes</taxon>
        <taxon>Agaricomycetidae</taxon>
        <taxon>Agaricales</taxon>
        <taxon>Pleurotineae</taxon>
        <taxon>Pleurotaceae</taxon>
        <taxon>Pleurotus</taxon>
    </lineage>
</organism>